<reference evidence="8" key="1">
    <citation type="submission" date="2023-10" db="EMBL/GenBank/DDBJ databases">
        <title>Genome assembly of Pristionchus species.</title>
        <authorList>
            <person name="Yoshida K."/>
            <person name="Sommer R.J."/>
        </authorList>
    </citation>
    <scope>NUCLEOTIDE SEQUENCE</scope>
    <source>
        <strain evidence="8">RS5133</strain>
    </source>
</reference>
<name>A0AAV5VBL7_9BILA</name>
<feature type="domain" description="Gcp-like" evidence="7">
    <location>
        <begin position="41"/>
        <end position="339"/>
    </location>
</feature>
<evidence type="ECO:0000256" key="6">
    <source>
        <dbReference type="ARBA" id="ARBA00048117"/>
    </source>
</evidence>
<dbReference type="GO" id="GO:0061711">
    <property type="term" value="F:tRNA N(6)-L-threonylcarbamoyladenine synthase activity"/>
    <property type="evidence" value="ECO:0007669"/>
    <property type="project" value="UniProtKB-EC"/>
</dbReference>
<gene>
    <name evidence="8" type="ORF">PFISCL1PPCAC_6612</name>
</gene>
<dbReference type="GO" id="GO:0046872">
    <property type="term" value="F:metal ion binding"/>
    <property type="evidence" value="ECO:0007669"/>
    <property type="project" value="UniProtKB-KW"/>
</dbReference>
<keyword evidence="4" id="KW-0479">Metal-binding</keyword>
<dbReference type="NCBIfam" id="TIGR00329">
    <property type="entry name" value="gcp_kae1"/>
    <property type="match status" value="1"/>
</dbReference>
<dbReference type="InterPro" id="IPR043129">
    <property type="entry name" value="ATPase_NBD"/>
</dbReference>
<dbReference type="EMBL" id="BTSY01000002">
    <property type="protein sequence ID" value="GMT15315.1"/>
    <property type="molecule type" value="Genomic_DNA"/>
</dbReference>
<keyword evidence="3" id="KW-0819">tRNA processing</keyword>
<sequence length="412" mass="44641">IAIMLLQSMRRTAAARSLHVVLGIETSCDDTAVSIVSSDRKVLASRRVNDRQTLAKLGGICPAFVAQQHRALLPSLIDECLGSIRMRASDLSAVAVSSRPGLVIALKEGVSSAIEICRSHHLPLIPVHHMRAHALISSLIHPELQYPFIALLVSGGHSLVAVVRSCDYFELIADSDAGSAGECLDKVGRELGLDCSIDHPGAALEQAAARAPVDSYLSLDIPGVASSKGAMFNFAALKLSLLNRLRKAREEGREIDKEKFAAATQHLVARHLCSRLHSSLQFLVKEGSIGEGTTVVMAGGVASNTYLRACVDKVCALHSMRLLRLPPSLCTDNGEMIAWSGVRAIEERSQSIIEWPDIPSMIYVHARESIGRDRTREIPAKTKLSIKASSIHADNRPLVVHSKDEYRLKAQL</sequence>
<dbReference type="PANTHER" id="PTHR11735">
    <property type="entry name" value="TRNA N6-ADENOSINE THREONYLCARBAMOYLTRANSFERASE"/>
    <property type="match status" value="1"/>
</dbReference>
<keyword evidence="9" id="KW-1185">Reference proteome</keyword>
<comment type="caution">
    <text evidence="8">The sequence shown here is derived from an EMBL/GenBank/DDBJ whole genome shotgun (WGS) entry which is preliminary data.</text>
</comment>
<keyword evidence="2" id="KW-0808">Transferase</keyword>
<dbReference type="EC" id="2.3.1.234" evidence="1"/>
<dbReference type="PANTHER" id="PTHR11735:SF6">
    <property type="entry name" value="TRNA N6-ADENOSINE THREONYLCARBAMOYLTRANSFERASE, MITOCHONDRIAL"/>
    <property type="match status" value="1"/>
</dbReference>
<dbReference type="AlphaFoldDB" id="A0AAV5VBL7"/>
<dbReference type="Gene3D" id="3.30.420.40">
    <property type="match status" value="2"/>
</dbReference>
<comment type="catalytic activity">
    <reaction evidence="6">
        <text>L-threonylcarbamoyladenylate + adenosine(37) in tRNA = N(6)-L-threonylcarbamoyladenosine(37) in tRNA + AMP + H(+)</text>
        <dbReference type="Rhea" id="RHEA:37059"/>
        <dbReference type="Rhea" id="RHEA-COMP:10162"/>
        <dbReference type="Rhea" id="RHEA-COMP:10163"/>
        <dbReference type="ChEBI" id="CHEBI:15378"/>
        <dbReference type="ChEBI" id="CHEBI:73682"/>
        <dbReference type="ChEBI" id="CHEBI:74411"/>
        <dbReference type="ChEBI" id="CHEBI:74418"/>
        <dbReference type="ChEBI" id="CHEBI:456215"/>
        <dbReference type="EC" id="2.3.1.234"/>
    </reaction>
</comment>
<dbReference type="InterPro" id="IPR017861">
    <property type="entry name" value="KAE1/TsaD"/>
</dbReference>
<dbReference type="GO" id="GO:0008033">
    <property type="term" value="P:tRNA processing"/>
    <property type="evidence" value="ECO:0007669"/>
    <property type="project" value="UniProtKB-KW"/>
</dbReference>
<dbReference type="SUPFAM" id="SSF53067">
    <property type="entry name" value="Actin-like ATPase domain"/>
    <property type="match status" value="1"/>
</dbReference>
<evidence type="ECO:0000259" key="7">
    <source>
        <dbReference type="Pfam" id="PF00814"/>
    </source>
</evidence>
<accession>A0AAV5VBL7</accession>
<dbReference type="Proteomes" id="UP001432322">
    <property type="component" value="Unassembled WGS sequence"/>
</dbReference>
<evidence type="ECO:0000256" key="3">
    <source>
        <dbReference type="ARBA" id="ARBA00022694"/>
    </source>
</evidence>
<evidence type="ECO:0000256" key="1">
    <source>
        <dbReference type="ARBA" id="ARBA00012156"/>
    </source>
</evidence>
<dbReference type="PRINTS" id="PR00789">
    <property type="entry name" value="OSIALOPTASE"/>
</dbReference>
<dbReference type="GO" id="GO:0005739">
    <property type="term" value="C:mitochondrion"/>
    <property type="evidence" value="ECO:0007669"/>
    <property type="project" value="TreeGrafter"/>
</dbReference>
<dbReference type="Pfam" id="PF00814">
    <property type="entry name" value="TsaD"/>
    <property type="match status" value="1"/>
</dbReference>
<keyword evidence="5" id="KW-0012">Acyltransferase</keyword>
<proteinExistence type="predicted"/>
<dbReference type="InterPro" id="IPR000905">
    <property type="entry name" value="Gcp-like_dom"/>
</dbReference>
<organism evidence="8 9">
    <name type="scientific">Pristionchus fissidentatus</name>
    <dbReference type="NCBI Taxonomy" id="1538716"/>
    <lineage>
        <taxon>Eukaryota</taxon>
        <taxon>Metazoa</taxon>
        <taxon>Ecdysozoa</taxon>
        <taxon>Nematoda</taxon>
        <taxon>Chromadorea</taxon>
        <taxon>Rhabditida</taxon>
        <taxon>Rhabditina</taxon>
        <taxon>Diplogasteromorpha</taxon>
        <taxon>Diplogasteroidea</taxon>
        <taxon>Neodiplogasteridae</taxon>
        <taxon>Pristionchus</taxon>
    </lineage>
</organism>
<evidence type="ECO:0000256" key="4">
    <source>
        <dbReference type="ARBA" id="ARBA00022723"/>
    </source>
</evidence>
<feature type="non-terminal residue" evidence="8">
    <location>
        <position position="1"/>
    </location>
</feature>
<evidence type="ECO:0000313" key="9">
    <source>
        <dbReference type="Proteomes" id="UP001432322"/>
    </source>
</evidence>
<evidence type="ECO:0000313" key="8">
    <source>
        <dbReference type="EMBL" id="GMT15315.1"/>
    </source>
</evidence>
<protein>
    <recommendedName>
        <fullName evidence="1">N(6)-L-threonylcarbamoyladenine synthase</fullName>
        <ecNumber evidence="1">2.3.1.234</ecNumber>
    </recommendedName>
</protein>
<evidence type="ECO:0000256" key="5">
    <source>
        <dbReference type="ARBA" id="ARBA00023315"/>
    </source>
</evidence>
<evidence type="ECO:0000256" key="2">
    <source>
        <dbReference type="ARBA" id="ARBA00022679"/>
    </source>
</evidence>